<protein>
    <submittedName>
        <fullName evidence="3">Acyltransferase</fullName>
        <ecNumber evidence="3">2.3.-.-</ecNumber>
    </submittedName>
</protein>
<feature type="transmembrane region" description="Helical" evidence="1">
    <location>
        <begin position="248"/>
        <end position="264"/>
    </location>
</feature>
<dbReference type="RefSeq" id="WP_277863131.1">
    <property type="nucleotide sequence ID" value="NZ_JARRAG010000002.1"/>
</dbReference>
<keyword evidence="1" id="KW-0472">Membrane</keyword>
<keyword evidence="4" id="KW-1185">Reference proteome</keyword>
<name>A0ABT6FGZ8_9BACT</name>
<dbReference type="EC" id="2.3.-.-" evidence="3"/>
<evidence type="ECO:0000259" key="2">
    <source>
        <dbReference type="Pfam" id="PF01757"/>
    </source>
</evidence>
<dbReference type="Pfam" id="PF01757">
    <property type="entry name" value="Acyl_transf_3"/>
    <property type="match status" value="1"/>
</dbReference>
<keyword evidence="1" id="KW-1133">Transmembrane helix</keyword>
<feature type="transmembrane region" description="Helical" evidence="1">
    <location>
        <begin position="179"/>
        <end position="200"/>
    </location>
</feature>
<dbReference type="PANTHER" id="PTHR23028">
    <property type="entry name" value="ACETYLTRANSFERASE"/>
    <property type="match status" value="1"/>
</dbReference>
<dbReference type="GO" id="GO:0016746">
    <property type="term" value="F:acyltransferase activity"/>
    <property type="evidence" value="ECO:0007669"/>
    <property type="project" value="UniProtKB-KW"/>
</dbReference>
<feature type="transmembrane region" description="Helical" evidence="1">
    <location>
        <begin position="338"/>
        <end position="360"/>
    </location>
</feature>
<evidence type="ECO:0000256" key="1">
    <source>
        <dbReference type="SAM" id="Phobius"/>
    </source>
</evidence>
<dbReference type="Proteomes" id="UP001216907">
    <property type="component" value="Unassembled WGS sequence"/>
</dbReference>
<proteinExistence type="predicted"/>
<feature type="transmembrane region" description="Helical" evidence="1">
    <location>
        <begin position="146"/>
        <end position="167"/>
    </location>
</feature>
<feature type="transmembrane region" description="Helical" evidence="1">
    <location>
        <begin position="57"/>
        <end position="79"/>
    </location>
</feature>
<evidence type="ECO:0000313" key="4">
    <source>
        <dbReference type="Proteomes" id="UP001216907"/>
    </source>
</evidence>
<comment type="caution">
    <text evidence="3">The sequence shown here is derived from an EMBL/GenBank/DDBJ whole genome shotgun (WGS) entry which is preliminary data.</text>
</comment>
<keyword evidence="3" id="KW-0012">Acyltransferase</keyword>
<sequence length="409" mass="46209">MSERCEVQSMPPPSRRNMGLDILRAFAVILVLGRHMPKVPTDLPLPTRLFFAVWRRGGWVGVDLFFVLSGFLVSELLFAEYRKKGELSLPRFYVRRGWKIYPPFLLLIAATALVGIVRGRPPTGRELGSELLFLQNYLRPMWNHTWSLAVEEHFYLMLPALLAGLAWLRKGAANPFKPVVAVTAVMGLTLLIFRIVNALARDHFEFRTHVFPTHLRLDSLMFGVVIAYAYHFHQDWFRATFHGRRRRLILGGALGLLPAFVLASERSAFIWTIGFTIFYLASGALLVGVLLSEIPRVKALVALGIMGAYSYSIYLWHMPLIDWAFPLAEHLTSRKLSFLTQVPLYLVGSVALGIVMCRLIEIPTLRLRDRWFPSRTGPSPTLEGLAIGGRVEAAPDVEFKSSLLPERAT</sequence>
<feature type="transmembrane region" description="Helical" evidence="1">
    <location>
        <begin position="299"/>
        <end position="318"/>
    </location>
</feature>
<dbReference type="EMBL" id="JARRAG010000002">
    <property type="protein sequence ID" value="MDG3006840.1"/>
    <property type="molecule type" value="Genomic_DNA"/>
</dbReference>
<feature type="domain" description="Acyltransferase 3" evidence="2">
    <location>
        <begin position="19"/>
        <end position="356"/>
    </location>
</feature>
<gene>
    <name evidence="3" type="ORF">PZE19_23970</name>
</gene>
<dbReference type="InterPro" id="IPR050879">
    <property type="entry name" value="Acyltransferase_3"/>
</dbReference>
<organism evidence="3 4">
    <name type="scientific">Paludisphaera mucosa</name>
    <dbReference type="NCBI Taxonomy" id="3030827"/>
    <lineage>
        <taxon>Bacteria</taxon>
        <taxon>Pseudomonadati</taxon>
        <taxon>Planctomycetota</taxon>
        <taxon>Planctomycetia</taxon>
        <taxon>Isosphaerales</taxon>
        <taxon>Isosphaeraceae</taxon>
        <taxon>Paludisphaera</taxon>
    </lineage>
</organism>
<accession>A0ABT6FGZ8</accession>
<feature type="transmembrane region" description="Helical" evidence="1">
    <location>
        <begin position="100"/>
        <end position="117"/>
    </location>
</feature>
<feature type="transmembrane region" description="Helical" evidence="1">
    <location>
        <begin position="270"/>
        <end position="292"/>
    </location>
</feature>
<keyword evidence="3" id="KW-0808">Transferase</keyword>
<reference evidence="3 4" key="1">
    <citation type="submission" date="2023-03" db="EMBL/GenBank/DDBJ databases">
        <title>Paludisphaera mucosa sp. nov. a novel planctomycete from northern fen.</title>
        <authorList>
            <person name="Ivanova A."/>
        </authorList>
    </citation>
    <scope>NUCLEOTIDE SEQUENCE [LARGE SCALE GENOMIC DNA]</scope>
    <source>
        <strain evidence="3 4">Pla2</strain>
    </source>
</reference>
<evidence type="ECO:0000313" key="3">
    <source>
        <dbReference type="EMBL" id="MDG3006840.1"/>
    </source>
</evidence>
<dbReference type="PANTHER" id="PTHR23028:SF53">
    <property type="entry name" value="ACYL_TRANSF_3 DOMAIN-CONTAINING PROTEIN"/>
    <property type="match status" value="1"/>
</dbReference>
<keyword evidence="1" id="KW-0812">Transmembrane</keyword>
<dbReference type="InterPro" id="IPR002656">
    <property type="entry name" value="Acyl_transf_3_dom"/>
</dbReference>